<evidence type="ECO:0000313" key="3">
    <source>
        <dbReference type="Proteomes" id="UP001169027"/>
    </source>
</evidence>
<organism evidence="2 3">
    <name type="scientific">Variovorax ginsengisoli</name>
    <dbReference type="NCBI Taxonomy" id="363844"/>
    <lineage>
        <taxon>Bacteria</taxon>
        <taxon>Pseudomonadati</taxon>
        <taxon>Pseudomonadota</taxon>
        <taxon>Betaproteobacteria</taxon>
        <taxon>Burkholderiales</taxon>
        <taxon>Comamonadaceae</taxon>
        <taxon>Variovorax</taxon>
    </lineage>
</organism>
<gene>
    <name evidence="2" type="ORF">Q2T77_19525</name>
</gene>
<accession>A0ABT8S6N6</accession>
<sequence length="157" mass="17488">MKRRSLMFAAVTLPGAMPFAWAHHGWSSFDQDRPLYLEGKVVSSRWQNPHAELMIEVPADLRLPADLPKRALPAQSAPVDGPGLLAKAALPRRKDRQWELELAPLTRMEAWQVREIKPGTLVSAIGFGTKEEKGDAVMRVEYLFVDGKAYGLRSSPA</sequence>
<dbReference type="Proteomes" id="UP001169027">
    <property type="component" value="Unassembled WGS sequence"/>
</dbReference>
<dbReference type="RefSeq" id="WP_301812179.1">
    <property type="nucleotide sequence ID" value="NZ_JAUJZH010000014.1"/>
</dbReference>
<proteinExistence type="predicted"/>
<dbReference type="InterPro" id="IPR046150">
    <property type="entry name" value="DUF6152"/>
</dbReference>
<name>A0ABT8S6N6_9BURK</name>
<keyword evidence="3" id="KW-1185">Reference proteome</keyword>
<protein>
    <submittedName>
        <fullName evidence="2">DUF6152 family protein</fullName>
    </submittedName>
</protein>
<feature type="signal peptide" evidence="1">
    <location>
        <begin position="1"/>
        <end position="22"/>
    </location>
</feature>
<evidence type="ECO:0000313" key="2">
    <source>
        <dbReference type="EMBL" id="MDO1534485.1"/>
    </source>
</evidence>
<dbReference type="Pfam" id="PF19649">
    <property type="entry name" value="DUF6152"/>
    <property type="match status" value="1"/>
</dbReference>
<reference evidence="2" key="1">
    <citation type="submission" date="2023-06" db="EMBL/GenBank/DDBJ databases">
        <authorList>
            <person name="Jiang Y."/>
            <person name="Liu Q."/>
        </authorList>
    </citation>
    <scope>NUCLEOTIDE SEQUENCE</scope>
    <source>
        <strain evidence="2">CGMCC 1.12090</strain>
    </source>
</reference>
<keyword evidence="1" id="KW-0732">Signal</keyword>
<dbReference type="EMBL" id="JAUKVY010000014">
    <property type="protein sequence ID" value="MDO1534485.1"/>
    <property type="molecule type" value="Genomic_DNA"/>
</dbReference>
<feature type="chain" id="PRO_5046549038" evidence="1">
    <location>
        <begin position="23"/>
        <end position="157"/>
    </location>
</feature>
<comment type="caution">
    <text evidence="2">The sequence shown here is derived from an EMBL/GenBank/DDBJ whole genome shotgun (WGS) entry which is preliminary data.</text>
</comment>
<evidence type="ECO:0000256" key="1">
    <source>
        <dbReference type="SAM" id="SignalP"/>
    </source>
</evidence>